<feature type="region of interest" description="Disordered" evidence="1">
    <location>
        <begin position="1"/>
        <end position="118"/>
    </location>
</feature>
<dbReference type="Pfam" id="PF25951">
    <property type="entry name" value="DUF7989"/>
    <property type="match status" value="1"/>
</dbReference>
<dbReference type="AlphaFoldDB" id="M0AE76"/>
<dbReference type="EMBL" id="AOIL01000013">
    <property type="protein sequence ID" value="ELY95638.1"/>
    <property type="molecule type" value="Genomic_DNA"/>
</dbReference>
<evidence type="ECO:0000313" key="3">
    <source>
        <dbReference type="Proteomes" id="UP000011648"/>
    </source>
</evidence>
<reference evidence="2 3" key="1">
    <citation type="journal article" date="2014" name="PLoS Genet.">
        <title>Phylogenetically driven sequencing of extremely halophilic archaea reveals strategies for static and dynamic osmo-response.</title>
        <authorList>
            <person name="Becker E.A."/>
            <person name="Seitzer P.M."/>
            <person name="Tritt A."/>
            <person name="Larsen D."/>
            <person name="Krusor M."/>
            <person name="Yao A.I."/>
            <person name="Wu D."/>
            <person name="Madern D."/>
            <person name="Eisen J.A."/>
            <person name="Darling A.E."/>
            <person name="Facciotti M.T."/>
        </authorList>
    </citation>
    <scope>NUCLEOTIDE SEQUENCE [LARGE SCALE GENOMIC DNA]</scope>
    <source>
        <strain evidence="2 3">DSM 12281</strain>
    </source>
</reference>
<keyword evidence="3" id="KW-1185">Reference proteome</keyword>
<feature type="compositionally biased region" description="Basic and acidic residues" evidence="1">
    <location>
        <begin position="93"/>
        <end position="103"/>
    </location>
</feature>
<dbReference type="PATRIC" id="fig|1230458.4.peg.1038"/>
<dbReference type="RefSeq" id="WP_006824864.1">
    <property type="nucleotide sequence ID" value="NZ_AOIL01000013.1"/>
</dbReference>
<dbReference type="Proteomes" id="UP000011648">
    <property type="component" value="Unassembled WGS sequence"/>
</dbReference>
<dbReference type="STRING" id="1230458.C484_05115"/>
<proteinExistence type="predicted"/>
<accession>M0AE76</accession>
<sequence>MTTTESESTHTDRSKRNRPQNRTVNQELGEVSHTNPYTGETAGRLFSRGPTVVTDGGEPAATDPESRSRTGSGDDSMDTMRDVSHTPPNDSDDANRVFERGRNADANTDTADGVVGEE</sequence>
<evidence type="ECO:0000256" key="1">
    <source>
        <dbReference type="SAM" id="MobiDB-lite"/>
    </source>
</evidence>
<evidence type="ECO:0000313" key="2">
    <source>
        <dbReference type="EMBL" id="ELY95638.1"/>
    </source>
</evidence>
<gene>
    <name evidence="2" type="ORF">C484_05115</name>
</gene>
<protein>
    <submittedName>
        <fullName evidence="2">Uncharacterized protein</fullName>
    </submittedName>
</protein>
<comment type="caution">
    <text evidence="2">The sequence shown here is derived from an EMBL/GenBank/DDBJ whole genome shotgun (WGS) entry which is preliminary data.</text>
</comment>
<name>M0AE76_9EURY</name>
<dbReference type="InterPro" id="IPR058742">
    <property type="entry name" value="DUF7989"/>
</dbReference>
<organism evidence="2 3">
    <name type="scientific">Natrialba taiwanensis DSM 12281</name>
    <dbReference type="NCBI Taxonomy" id="1230458"/>
    <lineage>
        <taxon>Archaea</taxon>
        <taxon>Methanobacteriati</taxon>
        <taxon>Methanobacteriota</taxon>
        <taxon>Stenosarchaea group</taxon>
        <taxon>Halobacteria</taxon>
        <taxon>Halobacteriales</taxon>
        <taxon>Natrialbaceae</taxon>
        <taxon>Natrialba</taxon>
    </lineage>
</organism>
<feature type="compositionally biased region" description="Polar residues" evidence="1">
    <location>
        <begin position="20"/>
        <end position="38"/>
    </location>
</feature>